<protein>
    <submittedName>
        <fullName evidence="2">Uncharacterized protein</fullName>
    </submittedName>
</protein>
<dbReference type="Proteomes" id="UP000008783">
    <property type="component" value="Unassembled WGS sequence"/>
</dbReference>
<evidence type="ECO:0000313" key="3">
    <source>
        <dbReference type="Proteomes" id="UP000008783"/>
    </source>
</evidence>
<dbReference type="InParanoid" id="E3KV07"/>
<dbReference type="AlphaFoldDB" id="E3KV07"/>
<accession>E3KV07</accession>
<proteinExistence type="predicted"/>
<dbReference type="EMBL" id="DS178311">
    <property type="protein sequence ID" value="EFP88107.2"/>
    <property type="molecule type" value="Genomic_DNA"/>
</dbReference>
<dbReference type="KEGG" id="pgr:PGTG_12554"/>
<name>E3KV07_PUCGT</name>
<evidence type="ECO:0000313" key="2">
    <source>
        <dbReference type="EMBL" id="EFP88107.2"/>
    </source>
</evidence>
<dbReference type="RefSeq" id="XP_003332526.2">
    <property type="nucleotide sequence ID" value="XM_003332478.2"/>
</dbReference>
<organism evidence="2 3">
    <name type="scientific">Puccinia graminis f. sp. tritici (strain CRL 75-36-700-3 / race SCCL)</name>
    <name type="common">Black stem rust fungus</name>
    <dbReference type="NCBI Taxonomy" id="418459"/>
    <lineage>
        <taxon>Eukaryota</taxon>
        <taxon>Fungi</taxon>
        <taxon>Dikarya</taxon>
        <taxon>Basidiomycota</taxon>
        <taxon>Pucciniomycotina</taxon>
        <taxon>Pucciniomycetes</taxon>
        <taxon>Pucciniales</taxon>
        <taxon>Pucciniaceae</taxon>
        <taxon>Puccinia</taxon>
    </lineage>
</organism>
<dbReference type="GeneID" id="10535329"/>
<evidence type="ECO:0000256" key="1">
    <source>
        <dbReference type="SAM" id="MobiDB-lite"/>
    </source>
</evidence>
<feature type="region of interest" description="Disordered" evidence="1">
    <location>
        <begin position="1"/>
        <end position="75"/>
    </location>
</feature>
<keyword evidence="3" id="KW-1185">Reference proteome</keyword>
<sequence length="130" mass="14229">MTTRSNTNPDKLFPLTDPDAIIRSGNAEQRGLKQLKSNPTAPLPLLSKTTPPTAMSGEIAPAHERPGRLAQQTPQTCRQLKTGSSLSSRFNMCSSLKHRPTIDKLQRIAEKLRRIAALTDVELLFGGNRG</sequence>
<reference evidence="3" key="2">
    <citation type="journal article" date="2011" name="Proc. Natl. Acad. Sci. U.S.A.">
        <title>Obligate biotrophy features unraveled by the genomic analysis of rust fungi.</title>
        <authorList>
            <person name="Duplessis S."/>
            <person name="Cuomo C.A."/>
            <person name="Lin Y.-C."/>
            <person name="Aerts A."/>
            <person name="Tisserant E."/>
            <person name="Veneault-Fourrey C."/>
            <person name="Joly D.L."/>
            <person name="Hacquard S."/>
            <person name="Amselem J."/>
            <person name="Cantarel B.L."/>
            <person name="Chiu R."/>
            <person name="Coutinho P.M."/>
            <person name="Feau N."/>
            <person name="Field M."/>
            <person name="Frey P."/>
            <person name="Gelhaye E."/>
            <person name="Goldberg J."/>
            <person name="Grabherr M.G."/>
            <person name="Kodira C.D."/>
            <person name="Kohler A."/>
            <person name="Kuees U."/>
            <person name="Lindquist E.A."/>
            <person name="Lucas S.M."/>
            <person name="Mago R."/>
            <person name="Mauceli E."/>
            <person name="Morin E."/>
            <person name="Murat C."/>
            <person name="Pangilinan J.L."/>
            <person name="Park R."/>
            <person name="Pearson M."/>
            <person name="Quesneville H."/>
            <person name="Rouhier N."/>
            <person name="Sakthikumar S."/>
            <person name="Salamov A.A."/>
            <person name="Schmutz J."/>
            <person name="Selles B."/>
            <person name="Shapiro H."/>
            <person name="Tanguay P."/>
            <person name="Tuskan G.A."/>
            <person name="Henrissat B."/>
            <person name="Van de Peer Y."/>
            <person name="Rouze P."/>
            <person name="Ellis J.G."/>
            <person name="Dodds P.N."/>
            <person name="Schein J.E."/>
            <person name="Zhong S."/>
            <person name="Hamelin R.C."/>
            <person name="Grigoriev I.V."/>
            <person name="Szabo L.J."/>
            <person name="Martin F."/>
        </authorList>
    </citation>
    <scope>NUCLEOTIDE SEQUENCE [LARGE SCALE GENOMIC DNA]</scope>
    <source>
        <strain evidence="3">CRL 75-36-700-3 / race SCCL</strain>
    </source>
</reference>
<reference key="1">
    <citation type="submission" date="2007-01" db="EMBL/GenBank/DDBJ databases">
        <title>The Genome Sequence of Puccinia graminis f. sp. tritici Strain CRL 75-36-700-3.</title>
        <authorList>
            <consortium name="The Broad Institute Genome Sequencing Platform"/>
            <person name="Birren B."/>
            <person name="Lander E."/>
            <person name="Galagan J."/>
            <person name="Nusbaum C."/>
            <person name="Devon K."/>
            <person name="Cuomo C."/>
            <person name="Jaffe D."/>
            <person name="Butler J."/>
            <person name="Alvarez P."/>
            <person name="Gnerre S."/>
            <person name="Grabherr M."/>
            <person name="Mauceli E."/>
            <person name="Brockman W."/>
            <person name="Young S."/>
            <person name="LaButti K."/>
            <person name="Sykes S."/>
            <person name="DeCaprio D."/>
            <person name="Crawford M."/>
            <person name="Koehrsen M."/>
            <person name="Engels R."/>
            <person name="Montgomery P."/>
            <person name="Pearson M."/>
            <person name="Howarth C."/>
            <person name="Larson L."/>
            <person name="White J."/>
            <person name="Zeng Q."/>
            <person name="Kodira C."/>
            <person name="Yandava C."/>
            <person name="Alvarado L."/>
            <person name="O'Leary S."/>
            <person name="Szabo L."/>
            <person name="Dean R."/>
            <person name="Schein J."/>
        </authorList>
    </citation>
    <scope>NUCLEOTIDE SEQUENCE</scope>
    <source>
        <strain>CRL 75-36-700-3</strain>
    </source>
</reference>
<gene>
    <name evidence="2" type="ORF">PGTG_12554</name>
</gene>
<dbReference type="VEuPathDB" id="FungiDB:PGTG_12554"/>
<feature type="compositionally biased region" description="Low complexity" evidence="1">
    <location>
        <begin position="39"/>
        <end position="53"/>
    </location>
</feature>
<dbReference type="HOGENOM" id="CLU_136933_1_0_1"/>